<protein>
    <submittedName>
        <fullName evidence="4">TRAP transporter substrate-binding protein</fullName>
    </submittedName>
</protein>
<dbReference type="PANTHER" id="PTHR33376:SF7">
    <property type="entry name" value="C4-DICARBOXYLATE-BINDING PROTEIN DCTB"/>
    <property type="match status" value="1"/>
</dbReference>
<dbReference type="SUPFAM" id="SSF53850">
    <property type="entry name" value="Periplasmic binding protein-like II"/>
    <property type="match status" value="1"/>
</dbReference>
<keyword evidence="3" id="KW-0732">Signal</keyword>
<evidence type="ECO:0000313" key="5">
    <source>
        <dbReference type="Proteomes" id="UP001210339"/>
    </source>
</evidence>
<dbReference type="Proteomes" id="UP001210339">
    <property type="component" value="Chromosome"/>
</dbReference>
<dbReference type="CDD" id="cd13671">
    <property type="entry name" value="PBP2_TRAP_SBP_like_3"/>
    <property type="match status" value="1"/>
</dbReference>
<comment type="similarity">
    <text evidence="1">Belongs to the bacterial solute-binding protein 7 family.</text>
</comment>
<dbReference type="PIRSF" id="PIRSF006470">
    <property type="entry name" value="DctB"/>
    <property type="match status" value="1"/>
</dbReference>
<reference evidence="4 5" key="1">
    <citation type="submission" date="2023-01" db="EMBL/GenBank/DDBJ databases">
        <authorList>
            <person name="Lee S.H."/>
            <person name="Jung H.S."/>
            <person name="Yun J.U."/>
        </authorList>
    </citation>
    <scope>NUCLEOTIDE SEQUENCE [LARGE SCALE GENOMIC DNA]</scope>
    <source>
        <strain evidence="4 5">CBA3646</strain>
    </source>
</reference>
<name>A0ABY7QUG1_9FIRM</name>
<dbReference type="InterPro" id="IPR038404">
    <property type="entry name" value="TRAP_DctP_sf"/>
</dbReference>
<dbReference type="Pfam" id="PF03480">
    <property type="entry name" value="DctP"/>
    <property type="match status" value="1"/>
</dbReference>
<evidence type="ECO:0000313" key="4">
    <source>
        <dbReference type="EMBL" id="WBW50422.1"/>
    </source>
</evidence>
<dbReference type="PANTHER" id="PTHR33376">
    <property type="match status" value="1"/>
</dbReference>
<proteinExistence type="inferred from homology"/>
<dbReference type="InterPro" id="IPR004682">
    <property type="entry name" value="TRAP_DctP"/>
</dbReference>
<evidence type="ECO:0000256" key="2">
    <source>
        <dbReference type="ARBA" id="ARBA00022448"/>
    </source>
</evidence>
<keyword evidence="2" id="KW-0813">Transport</keyword>
<gene>
    <name evidence="4" type="ORF">O6R05_02450</name>
</gene>
<evidence type="ECO:0000256" key="1">
    <source>
        <dbReference type="ARBA" id="ARBA00009023"/>
    </source>
</evidence>
<dbReference type="NCBIfam" id="TIGR00787">
    <property type="entry name" value="dctP"/>
    <property type="match status" value="1"/>
</dbReference>
<dbReference type="NCBIfam" id="NF037995">
    <property type="entry name" value="TRAP_S1"/>
    <property type="match status" value="1"/>
</dbReference>
<organism evidence="4 5">
    <name type="scientific">Peptoniphilus equinus</name>
    <dbReference type="NCBI Taxonomy" id="3016343"/>
    <lineage>
        <taxon>Bacteria</taxon>
        <taxon>Bacillati</taxon>
        <taxon>Bacillota</taxon>
        <taxon>Tissierellia</taxon>
        <taxon>Tissierellales</taxon>
        <taxon>Peptoniphilaceae</taxon>
        <taxon>Peptoniphilus</taxon>
    </lineage>
</organism>
<sequence>MKKIVSLIFIILIMALNTSCSKNRDEFGETYQTIRVSFNQNTEHPQYLAMKKFGEEFEKRTNGRYKIKIYPNGVLGSQNNTVEFIRTGALQMAIVPSSSAEVYETDFAIVGAPYLYEGIDHMSRAVQAGVYDDLFKMTHPYNFEVETIYTAGERNVYAKKPIETVEDLEGQIIRVNDSPTYIEMTKLMGGNGAVMSQSEVYTALQQGVVDAAENSELVYRDFKNYEVAPYYAYTKHIVHPDVVIASLEFLNSLNEDDRKIYDELIKESSKYEFELFSQKIEEAKKEIQGSGVTFSYPDVEALRQKVLPLTEKIANQSDTTKKVYESINELRER</sequence>
<dbReference type="EMBL" id="CP115667">
    <property type="protein sequence ID" value="WBW50422.1"/>
    <property type="molecule type" value="Genomic_DNA"/>
</dbReference>
<dbReference type="InterPro" id="IPR018389">
    <property type="entry name" value="DctP_fam"/>
</dbReference>
<evidence type="ECO:0000256" key="3">
    <source>
        <dbReference type="ARBA" id="ARBA00022729"/>
    </source>
</evidence>
<dbReference type="RefSeq" id="WP_271191954.1">
    <property type="nucleotide sequence ID" value="NZ_CP115667.1"/>
</dbReference>
<keyword evidence="5" id="KW-1185">Reference proteome</keyword>
<dbReference type="Gene3D" id="3.40.190.170">
    <property type="entry name" value="Bacterial extracellular solute-binding protein, family 7"/>
    <property type="match status" value="1"/>
</dbReference>
<accession>A0ABY7QUG1</accession>